<proteinExistence type="predicted"/>
<dbReference type="RefSeq" id="WP_088151086.1">
    <property type="nucleotide sequence ID" value="NZ_NHON01000016.1"/>
</dbReference>
<feature type="domain" description="Suppressor of fused-like" evidence="1">
    <location>
        <begin position="37"/>
        <end position="187"/>
    </location>
</feature>
<evidence type="ECO:0000259" key="1">
    <source>
        <dbReference type="Pfam" id="PF05076"/>
    </source>
</evidence>
<dbReference type="EMBL" id="NHON01000016">
    <property type="protein sequence ID" value="OWJ67079.1"/>
    <property type="molecule type" value="Genomic_DNA"/>
</dbReference>
<gene>
    <name evidence="2" type="ORF">BWR60_11105</name>
</gene>
<organism evidence="2 3">
    <name type="scientific">Inquilinus limosus</name>
    <dbReference type="NCBI Taxonomy" id="171674"/>
    <lineage>
        <taxon>Bacteria</taxon>
        <taxon>Pseudomonadati</taxon>
        <taxon>Pseudomonadota</taxon>
        <taxon>Alphaproteobacteria</taxon>
        <taxon>Rhodospirillales</taxon>
        <taxon>Rhodospirillaceae</taxon>
        <taxon>Inquilinus</taxon>
    </lineage>
</organism>
<sequence>MATSEENKTLFRYLEIMFGKFLEIEEYKDGYENSIVNIVKASGVPHQNINTYSTIGLSDASIGLVVEGVPLGVEIVLSARSNYDFAANILSTCAFSIINLKMPCKPDAIYRDVVEMYRPDLAMKHVMFVDPFLWPLRSHKFSSKVAAWLFAVPISEKEFEFAEKNGGGVLSKAFEKHQIDVFNLHRKSIF</sequence>
<accession>A0A211ZPA9</accession>
<dbReference type="InterPro" id="IPR020941">
    <property type="entry name" value="SUFU-like_domain"/>
</dbReference>
<dbReference type="Proteomes" id="UP000196655">
    <property type="component" value="Unassembled WGS sequence"/>
</dbReference>
<keyword evidence="3" id="KW-1185">Reference proteome</keyword>
<dbReference type="OrthoDB" id="8479146at2"/>
<evidence type="ECO:0000313" key="2">
    <source>
        <dbReference type="EMBL" id="OWJ67079.1"/>
    </source>
</evidence>
<reference evidence="3" key="1">
    <citation type="submission" date="2017-05" db="EMBL/GenBank/DDBJ databases">
        <authorList>
            <person name="Macchi M."/>
            <person name="Festa S."/>
            <person name="Coppotelli B.M."/>
            <person name="Morelli I.S."/>
        </authorList>
    </citation>
    <scope>NUCLEOTIDE SEQUENCE [LARGE SCALE GENOMIC DNA]</scope>
    <source>
        <strain evidence="3">I</strain>
    </source>
</reference>
<evidence type="ECO:0000313" key="3">
    <source>
        <dbReference type="Proteomes" id="UP000196655"/>
    </source>
</evidence>
<name>A0A211ZPA9_9PROT</name>
<protein>
    <recommendedName>
        <fullName evidence="1">Suppressor of fused-like domain-containing protein</fullName>
    </recommendedName>
</protein>
<dbReference type="Pfam" id="PF05076">
    <property type="entry name" value="SUFU"/>
    <property type="match status" value="1"/>
</dbReference>
<dbReference type="AlphaFoldDB" id="A0A211ZPA9"/>
<comment type="caution">
    <text evidence="2">The sequence shown here is derived from an EMBL/GenBank/DDBJ whole genome shotgun (WGS) entry which is preliminary data.</text>
</comment>